<keyword evidence="2" id="KW-1185">Reference proteome</keyword>
<feature type="non-terminal residue" evidence="1">
    <location>
        <position position="1"/>
    </location>
</feature>
<proteinExistence type="predicted"/>
<gene>
    <name evidence="1" type="ORF">RPERSI_LOCUS7966</name>
</gene>
<comment type="caution">
    <text evidence="1">The sequence shown here is derived from an EMBL/GenBank/DDBJ whole genome shotgun (WGS) entry which is preliminary data.</text>
</comment>
<evidence type="ECO:0000313" key="1">
    <source>
        <dbReference type="EMBL" id="CAG8653203.1"/>
    </source>
</evidence>
<protein>
    <submittedName>
        <fullName evidence="1">17086_t:CDS:1</fullName>
    </submittedName>
</protein>
<accession>A0ACA9NKG0</accession>
<sequence>ICVDSVISAITAEKGGASRVELCDNLAEGGTTPSSGMISMILKRLKIPVMVMIRPRGGDFCYTEEEIDVMCLDIQHAKNLGAHGVVFGILKPDGSVDVERVAKLAEIASPMEVTFHRAFDMTNDPFKALNDIVKIEGLETIVELVKQAQDRIIIMPGGGIRESNLSRILAATYLQEIHVSASTTISSTMIHKTSNIHMGKAFYNSEYLINAVSEDRLTKMIDIS</sequence>
<feature type="non-terminal residue" evidence="1">
    <location>
        <position position="224"/>
    </location>
</feature>
<dbReference type="Proteomes" id="UP000789920">
    <property type="component" value="Unassembled WGS sequence"/>
</dbReference>
<name>A0ACA9NKG0_9GLOM</name>
<evidence type="ECO:0000313" key="2">
    <source>
        <dbReference type="Proteomes" id="UP000789920"/>
    </source>
</evidence>
<reference evidence="1" key="1">
    <citation type="submission" date="2021-06" db="EMBL/GenBank/DDBJ databases">
        <authorList>
            <person name="Kallberg Y."/>
            <person name="Tangrot J."/>
            <person name="Rosling A."/>
        </authorList>
    </citation>
    <scope>NUCLEOTIDE SEQUENCE</scope>
    <source>
        <strain evidence="1">MA461A</strain>
    </source>
</reference>
<dbReference type="EMBL" id="CAJVQC010013980">
    <property type="protein sequence ID" value="CAG8653203.1"/>
    <property type="molecule type" value="Genomic_DNA"/>
</dbReference>
<organism evidence="1 2">
    <name type="scientific">Racocetra persica</name>
    <dbReference type="NCBI Taxonomy" id="160502"/>
    <lineage>
        <taxon>Eukaryota</taxon>
        <taxon>Fungi</taxon>
        <taxon>Fungi incertae sedis</taxon>
        <taxon>Mucoromycota</taxon>
        <taxon>Glomeromycotina</taxon>
        <taxon>Glomeromycetes</taxon>
        <taxon>Diversisporales</taxon>
        <taxon>Gigasporaceae</taxon>
        <taxon>Racocetra</taxon>
    </lineage>
</organism>